<evidence type="ECO:0000256" key="4">
    <source>
        <dbReference type="PROSITE-ProRule" id="PRU00125"/>
    </source>
</evidence>
<dbReference type="InterPro" id="IPR001781">
    <property type="entry name" value="Znf_LIM"/>
</dbReference>
<dbReference type="PANTHER" id="PTHR46075:SF2">
    <property type="entry name" value="RHO GTPASE ACTIVATING PROTEIN AT 5A, ISOFORM A"/>
    <property type="match status" value="1"/>
</dbReference>
<organism evidence="10 11">
    <name type="scientific">Lichtheimia corymbifera JMRC:FSU:9682</name>
    <dbReference type="NCBI Taxonomy" id="1263082"/>
    <lineage>
        <taxon>Eukaryota</taxon>
        <taxon>Fungi</taxon>
        <taxon>Fungi incertae sedis</taxon>
        <taxon>Mucoromycota</taxon>
        <taxon>Mucoromycotina</taxon>
        <taxon>Mucoromycetes</taxon>
        <taxon>Mucorales</taxon>
        <taxon>Lichtheimiaceae</taxon>
        <taxon>Lichtheimia</taxon>
    </lineage>
</organism>
<dbReference type="GO" id="GO:0046872">
    <property type="term" value="F:metal ion binding"/>
    <property type="evidence" value="ECO:0007669"/>
    <property type="project" value="UniProtKB-KW"/>
</dbReference>
<name>A0A068RM65_9FUNG</name>
<dbReference type="SUPFAM" id="SSF57716">
    <property type="entry name" value="Glucocorticoid receptor-like (DNA-binding domain)"/>
    <property type="match status" value="1"/>
</dbReference>
<feature type="region of interest" description="Disordered" evidence="6">
    <location>
        <begin position="887"/>
        <end position="942"/>
    </location>
</feature>
<dbReference type="AlphaFoldDB" id="A0A068RM65"/>
<reference evidence="10" key="1">
    <citation type="submission" date="2013-08" db="EMBL/GenBank/DDBJ databases">
        <title>Gene expansion shapes genome architecture in the human pathogen Lichtheimia corymbifera: an evolutionary genomics analysis in the ancient terrestrial Mucorales (Mucoromycotina).</title>
        <authorList>
            <person name="Schwartze V.U."/>
            <person name="Winter S."/>
            <person name="Shelest E."/>
            <person name="Marcet-Houben M."/>
            <person name="Horn F."/>
            <person name="Wehner S."/>
            <person name="Hoffmann K."/>
            <person name="Riege K."/>
            <person name="Sammeth M."/>
            <person name="Nowrousian M."/>
            <person name="Valiante V."/>
            <person name="Linde J."/>
            <person name="Jacobsen I.D."/>
            <person name="Marz M."/>
            <person name="Brakhage A.A."/>
            <person name="Gabaldon T."/>
            <person name="Bocker S."/>
            <person name="Voigt K."/>
        </authorList>
    </citation>
    <scope>NUCLEOTIDE SEQUENCE [LARGE SCALE GENOMIC DNA]</scope>
    <source>
        <strain evidence="10">FSU 9682</strain>
    </source>
</reference>
<keyword evidence="1" id="KW-0343">GTPase activation</keyword>
<feature type="region of interest" description="Disordered" evidence="6">
    <location>
        <begin position="498"/>
        <end position="616"/>
    </location>
</feature>
<dbReference type="Gene3D" id="2.10.110.10">
    <property type="entry name" value="Cysteine Rich Protein"/>
    <property type="match status" value="2"/>
</dbReference>
<keyword evidence="5" id="KW-0175">Coiled coil</keyword>
<evidence type="ECO:0000256" key="2">
    <source>
        <dbReference type="ARBA" id="ARBA00022723"/>
    </source>
</evidence>
<dbReference type="InterPro" id="IPR008936">
    <property type="entry name" value="Rho_GTPase_activation_prot"/>
</dbReference>
<dbReference type="PROSITE" id="PS00479">
    <property type="entry name" value="ZF_DAG_PE_1"/>
    <property type="match status" value="1"/>
</dbReference>
<feature type="domain" description="Rho-GAP" evidence="9">
    <location>
        <begin position="695"/>
        <end position="884"/>
    </location>
</feature>
<dbReference type="SMART" id="SM00132">
    <property type="entry name" value="LIM"/>
    <property type="match status" value="2"/>
</dbReference>
<feature type="compositionally biased region" description="Low complexity" evidence="6">
    <location>
        <begin position="262"/>
        <end position="271"/>
    </location>
</feature>
<keyword evidence="3 4" id="KW-0862">Zinc</keyword>
<dbReference type="STRING" id="1263082.A0A068RM65"/>
<dbReference type="InterPro" id="IPR046349">
    <property type="entry name" value="C1-like_sf"/>
</dbReference>
<feature type="domain" description="Phorbol-ester/DAG-type" evidence="8">
    <location>
        <begin position="630"/>
        <end position="678"/>
    </location>
</feature>
<keyword evidence="11" id="KW-1185">Reference proteome</keyword>
<dbReference type="PROSITE" id="PS00478">
    <property type="entry name" value="LIM_DOMAIN_1"/>
    <property type="match status" value="2"/>
</dbReference>
<dbReference type="FunFam" id="1.10.555.10:FF:000043">
    <property type="entry name" value="Rho GTPase activator Rga"/>
    <property type="match status" value="1"/>
</dbReference>
<evidence type="ECO:0000259" key="7">
    <source>
        <dbReference type="PROSITE" id="PS50023"/>
    </source>
</evidence>
<dbReference type="SMART" id="SM00324">
    <property type="entry name" value="RhoGAP"/>
    <property type="match status" value="1"/>
</dbReference>
<feature type="compositionally biased region" description="Polar residues" evidence="6">
    <location>
        <begin position="211"/>
        <end position="227"/>
    </location>
</feature>
<dbReference type="Pfam" id="PF00620">
    <property type="entry name" value="RhoGAP"/>
    <property type="match status" value="1"/>
</dbReference>
<dbReference type="PROSITE" id="PS50081">
    <property type="entry name" value="ZF_DAG_PE_2"/>
    <property type="match status" value="1"/>
</dbReference>
<feature type="coiled-coil region" evidence="5">
    <location>
        <begin position="380"/>
        <end position="491"/>
    </location>
</feature>
<dbReference type="PANTHER" id="PTHR46075">
    <property type="entry name" value="CHIMERIN FAMILY MEMBER"/>
    <property type="match status" value="1"/>
</dbReference>
<dbReference type="InterPro" id="IPR051854">
    <property type="entry name" value="Rho-type_GAP"/>
</dbReference>
<dbReference type="OrthoDB" id="79452at2759"/>
<evidence type="ECO:0000256" key="6">
    <source>
        <dbReference type="SAM" id="MobiDB-lite"/>
    </source>
</evidence>
<feature type="compositionally biased region" description="Polar residues" evidence="6">
    <location>
        <begin position="888"/>
        <end position="909"/>
    </location>
</feature>
<dbReference type="Proteomes" id="UP000027586">
    <property type="component" value="Unassembled WGS sequence"/>
</dbReference>
<feature type="region of interest" description="Disordered" evidence="6">
    <location>
        <begin position="245"/>
        <end position="275"/>
    </location>
</feature>
<dbReference type="PROSITE" id="PS50023">
    <property type="entry name" value="LIM_DOMAIN_2"/>
    <property type="match status" value="1"/>
</dbReference>
<dbReference type="Pfam" id="PF00412">
    <property type="entry name" value="LIM"/>
    <property type="match status" value="2"/>
</dbReference>
<dbReference type="InterPro" id="IPR002219">
    <property type="entry name" value="PKC_DAG/PE"/>
</dbReference>
<dbReference type="InterPro" id="IPR000198">
    <property type="entry name" value="RhoGAP_dom"/>
</dbReference>
<accession>A0A068RM65</accession>
<protein>
    <submittedName>
        <fullName evidence="10">-domain-containing protein</fullName>
    </submittedName>
</protein>
<feature type="region of interest" description="Disordered" evidence="6">
    <location>
        <begin position="159"/>
        <end position="227"/>
    </location>
</feature>
<evidence type="ECO:0000256" key="5">
    <source>
        <dbReference type="SAM" id="Coils"/>
    </source>
</evidence>
<comment type="caution">
    <text evidence="10">The sequence shown here is derived from an EMBL/GenBank/DDBJ whole genome shotgun (WGS) entry which is preliminary data.</text>
</comment>
<gene>
    <name evidence="10" type="ORF">LCOR_02720.1</name>
</gene>
<feature type="coiled-coil region" evidence="5">
    <location>
        <begin position="127"/>
        <end position="154"/>
    </location>
</feature>
<evidence type="ECO:0000256" key="1">
    <source>
        <dbReference type="ARBA" id="ARBA00022468"/>
    </source>
</evidence>
<dbReference type="CDD" id="cd20824">
    <property type="entry name" value="C1_SpBZZ1-like"/>
    <property type="match status" value="1"/>
</dbReference>
<dbReference type="Gene3D" id="3.30.60.20">
    <property type="match status" value="1"/>
</dbReference>
<proteinExistence type="predicted"/>
<feature type="compositionally biased region" description="Basic and acidic residues" evidence="6">
    <location>
        <begin position="187"/>
        <end position="210"/>
    </location>
</feature>
<dbReference type="CDD" id="cd00159">
    <property type="entry name" value="RhoGAP"/>
    <property type="match status" value="1"/>
</dbReference>
<keyword evidence="2 4" id="KW-0479">Metal-binding</keyword>
<dbReference type="VEuPathDB" id="FungiDB:LCOR_02720.1"/>
<dbReference type="SUPFAM" id="SSF48350">
    <property type="entry name" value="GTPase activation domain, GAP"/>
    <property type="match status" value="1"/>
</dbReference>
<evidence type="ECO:0000259" key="9">
    <source>
        <dbReference type="PROSITE" id="PS50238"/>
    </source>
</evidence>
<keyword evidence="4" id="KW-0440">LIM domain</keyword>
<dbReference type="GO" id="GO:0007165">
    <property type="term" value="P:signal transduction"/>
    <property type="evidence" value="ECO:0007669"/>
    <property type="project" value="InterPro"/>
</dbReference>
<dbReference type="Gene3D" id="1.10.555.10">
    <property type="entry name" value="Rho GTPase activation protein"/>
    <property type="match status" value="1"/>
</dbReference>
<dbReference type="SMART" id="SM00109">
    <property type="entry name" value="C1"/>
    <property type="match status" value="1"/>
</dbReference>
<feature type="domain" description="LIM zinc-binding" evidence="7">
    <location>
        <begin position="18"/>
        <end position="80"/>
    </location>
</feature>
<evidence type="ECO:0000256" key="3">
    <source>
        <dbReference type="ARBA" id="ARBA00022833"/>
    </source>
</evidence>
<dbReference type="SUPFAM" id="SSF57889">
    <property type="entry name" value="Cysteine-rich domain"/>
    <property type="match status" value="1"/>
</dbReference>
<feature type="compositionally biased region" description="Basic and acidic residues" evidence="6">
    <location>
        <begin position="528"/>
        <end position="554"/>
    </location>
</feature>
<evidence type="ECO:0000259" key="8">
    <source>
        <dbReference type="PROSITE" id="PS50081"/>
    </source>
</evidence>
<evidence type="ECO:0000313" key="10">
    <source>
        <dbReference type="EMBL" id="CDH51059.1"/>
    </source>
</evidence>
<dbReference type="PROSITE" id="PS50238">
    <property type="entry name" value="RHOGAP"/>
    <property type="match status" value="1"/>
</dbReference>
<dbReference type="Pfam" id="PF00130">
    <property type="entry name" value="C1_1"/>
    <property type="match status" value="1"/>
</dbReference>
<dbReference type="EMBL" id="CBTN010000008">
    <property type="protein sequence ID" value="CDH51059.1"/>
    <property type="molecule type" value="Genomic_DNA"/>
</dbReference>
<dbReference type="GO" id="GO:0005096">
    <property type="term" value="F:GTPase activator activity"/>
    <property type="evidence" value="ECO:0007669"/>
    <property type="project" value="UniProtKB-KW"/>
</dbReference>
<sequence>METYHDESSYIYEEHDDPRCNGCMKPIEDGSVVQFGEGIWHFECFRCAKCHKLVECYSNLLLLRDGSPICEDCSYSCHACRKAIKDEAIMTGEEAYHADCFRCTQCNIKIEDLVFTQTSKGIFCTSCHEMRKQMRQKRKEERLLQQQLLQQQQQLVNDTHPIPRNNAPSHRDQQQKSTLNRGGSLDSHLRPAKERRGGVFDGDPRIDHINHSNASTPIPQSHVSTTKTTILSPQELSELNQMLSISSDTDDAPPENIPSPPRTRGSTSPSSEVTFQSINSNDDIEAVELPASDGNPTQALRIAQLEKELQSTRSQLKEVDTKFSKIKAISRKALDEIHTVKENYDSEVAARQAAESHTARLKAELLVYHQSALFGTSEAMKISREEITQLSQTKADLERTCNDLRAQRDTLVSEISNTTLSHLSSERAYRACQQQLRSIQSDIDAANESYSRLSKSRDDIIAEMIMLNTKNAQLTELNNDLSRRVTEREREALALMAGTNFVTNDNDNNKPKSQHSSQDLSSDIVVSLERKSSDHQNVRKVAQRDSISKADPPKMFKFRRNKGGNVFGRRNHNNTKKSEDETVIGVPYDANSSRPLNPAPPTDGSTQKHKTSSESVKELQDQAMRIRNQGHNFSHTRFLRPNKCEICNEKIWRVSELKCQDCGYVCHIRCMHHVTAACSAENGTASSPQKTMFGNDLADQVRLENGNVPLVVQKCIEAVETRGMDFEGIYRKSGAAGQMKLIQQAFENGDESCNLCDEDQWNDICAITSVLKQYFRDLPNPLFTYEYHSKFMEAAQGAGDQQLGMFQKAIHSLPSENYNTLKYLMNHLDRIQQRHHENLMTTKNLAVIFGPTLMRHRDESRDLVDMNHKINAIEYILRNASSLFIDPSPNQQNRSSPLPTSIRRNSLTAPPTRKQHRREFSTDDILRSIPPALPPRENAGYI</sequence>
<evidence type="ECO:0000313" key="11">
    <source>
        <dbReference type="Proteomes" id="UP000027586"/>
    </source>
</evidence>